<dbReference type="EMBL" id="JACEMZ010000030">
    <property type="protein sequence ID" value="MBA4452564.1"/>
    <property type="molecule type" value="Genomic_DNA"/>
</dbReference>
<proteinExistence type="predicted"/>
<comment type="caution">
    <text evidence="1">The sequence shown here is derived from an EMBL/GenBank/DDBJ whole genome shotgun (WGS) entry which is preliminary data.</text>
</comment>
<organism evidence="1 2">
    <name type="scientific">Candidatus Nitrosomaritimum aestuariumsis</name>
    <dbReference type="NCBI Taxonomy" id="3342354"/>
    <lineage>
        <taxon>Archaea</taxon>
        <taxon>Nitrososphaerota</taxon>
        <taxon>Nitrososphaeria</taxon>
        <taxon>Nitrosopumilales</taxon>
        <taxon>Nitrosopumilaceae</taxon>
        <taxon>Candidatus Nitrosomaritimum</taxon>
    </lineage>
</organism>
<sequence length="62" mass="7291">MNFNCVFPSCSYKRNGIEEEEFLNHLKEEHHAEMLDISKKENMPINMVQMITISNSKVFINS</sequence>
<protein>
    <submittedName>
        <fullName evidence="1">Uncharacterized protein</fullName>
    </submittedName>
</protein>
<dbReference type="Proteomes" id="UP000559653">
    <property type="component" value="Unassembled WGS sequence"/>
</dbReference>
<accession>A0AC60VYM8</accession>
<gene>
    <name evidence="1" type="ORF">H2B03_05275</name>
</gene>
<reference evidence="1 2" key="1">
    <citation type="journal article" date="2020" name="Appl. Environ. Microbiol.">
        <title>Genomic Characteristics of a Novel Species of Ammonia-Oxidizing Archaea from the Jiulong River Estuary.</title>
        <authorList>
            <person name="Zou D."/>
            <person name="Wan R."/>
            <person name="Han L."/>
            <person name="Xu M.N."/>
            <person name="Liu Y."/>
            <person name="Liu H."/>
            <person name="Kao S.J."/>
            <person name="Li M."/>
        </authorList>
    </citation>
    <scope>NUCLEOTIDE SEQUENCE [LARGE SCALE GENOMIC DNA]</scope>
    <source>
        <strain evidence="1">W1bin1</strain>
    </source>
</reference>
<evidence type="ECO:0000313" key="2">
    <source>
        <dbReference type="Proteomes" id="UP000559653"/>
    </source>
</evidence>
<evidence type="ECO:0000313" key="1">
    <source>
        <dbReference type="EMBL" id="MBA4452564.1"/>
    </source>
</evidence>
<name>A0AC60VYM8_9ARCH</name>